<evidence type="ECO:0000313" key="2">
    <source>
        <dbReference type="Proteomes" id="UP000724584"/>
    </source>
</evidence>
<organism evidence="1 2">
    <name type="scientific">Chaetomium tenue</name>
    <dbReference type="NCBI Taxonomy" id="1854479"/>
    <lineage>
        <taxon>Eukaryota</taxon>
        <taxon>Fungi</taxon>
        <taxon>Dikarya</taxon>
        <taxon>Ascomycota</taxon>
        <taxon>Pezizomycotina</taxon>
        <taxon>Sordariomycetes</taxon>
        <taxon>Sordariomycetidae</taxon>
        <taxon>Sordariales</taxon>
        <taxon>Chaetomiaceae</taxon>
        <taxon>Chaetomium</taxon>
    </lineage>
</organism>
<keyword evidence="2" id="KW-1185">Reference proteome</keyword>
<reference evidence="1 2" key="1">
    <citation type="journal article" date="2021" name="Nat. Commun.">
        <title>Genetic determinants of endophytism in the Arabidopsis root mycobiome.</title>
        <authorList>
            <person name="Mesny F."/>
            <person name="Miyauchi S."/>
            <person name="Thiergart T."/>
            <person name="Pickel B."/>
            <person name="Atanasova L."/>
            <person name="Karlsson M."/>
            <person name="Huettel B."/>
            <person name="Barry K.W."/>
            <person name="Haridas S."/>
            <person name="Chen C."/>
            <person name="Bauer D."/>
            <person name="Andreopoulos W."/>
            <person name="Pangilinan J."/>
            <person name="LaButti K."/>
            <person name="Riley R."/>
            <person name="Lipzen A."/>
            <person name="Clum A."/>
            <person name="Drula E."/>
            <person name="Henrissat B."/>
            <person name="Kohler A."/>
            <person name="Grigoriev I.V."/>
            <person name="Martin F.M."/>
            <person name="Hacquard S."/>
        </authorList>
    </citation>
    <scope>NUCLEOTIDE SEQUENCE [LARGE SCALE GENOMIC DNA]</scope>
    <source>
        <strain evidence="1 2">MPI-SDFR-AT-0079</strain>
    </source>
</reference>
<comment type="caution">
    <text evidence="1">The sequence shown here is derived from an EMBL/GenBank/DDBJ whole genome shotgun (WGS) entry which is preliminary data.</text>
</comment>
<proteinExistence type="predicted"/>
<protein>
    <submittedName>
        <fullName evidence="1">Uncharacterized protein</fullName>
    </submittedName>
</protein>
<evidence type="ECO:0000313" key="1">
    <source>
        <dbReference type="EMBL" id="KAH6635735.1"/>
    </source>
</evidence>
<gene>
    <name evidence="1" type="ORF">F5144DRAFT_565323</name>
</gene>
<dbReference type="Proteomes" id="UP000724584">
    <property type="component" value="Unassembled WGS sequence"/>
</dbReference>
<sequence length="72" mass="7573">MPTRTLTGIFASITLGVCLGILGAESKCLTSLSWLPTPGRVATLPHTLRAAHVCCQPGMRDGRTHGAGEQTR</sequence>
<name>A0ACB7PDK2_9PEZI</name>
<dbReference type="EMBL" id="JAGIZQ010000003">
    <property type="protein sequence ID" value="KAH6635735.1"/>
    <property type="molecule type" value="Genomic_DNA"/>
</dbReference>
<accession>A0ACB7PDK2</accession>